<feature type="domain" description="Glycoside hydrolase family 3 N-terminal" evidence="8">
    <location>
        <begin position="213"/>
        <end position="439"/>
    </location>
</feature>
<sequence length="835" mass="89842">MEERSVTRRNFLAGSAAAAALAGLAGCSAGTAGGDAGASAAASAPSADKYPIDPDGSDVQAKWTSEETRDGWTRYTNPDGGAELGVMDTAKIIQVDGLAFKDMNGNGKLDLYEDWRQSDEDRAAALAEQLSAEEILPLMFHNGMMSATAPLDDDSTELLDEGMRAGVSRANSDIDSFASDIKWINAVQEYCEKNGGWGIPYMNSTDPYQLYDIPDNHCLTAAMDPELWKKAGMYTGRAWRATGARVNLGPQVDIGTNVVWTRLGGSMCEDPAVNRDMTKAFVGAMQSTTDDNGNDLGWSTDSVACMLKHYCGPGATEGGRNDHNDAGKYDVFPGDNYDAHLIPFIDGGMHLDGETGEMAAIMPNYGIAYSDDEEYGEIVGGAYNKKALDILRETAGWDGMITTDWQILRATDFGNRCFGTVADLTEPERFEKILDAGVDQIGGDWAPDVAKDGYALYAKDNGEDAALARVRTSARHIFTVMNDVQLFDNPYNDSSRAKEVLEDSDAAAFGQEASNKAIVMLKNKGNVISKQGITGKPKCYIPQKLSGGGMFGGGSASFSLAIDEDAANELFDVVTDTVGEPTGEPQAFGPMAAQVDTSKKVYQESDCIRATADQLADCKYAILVIASPNTGAGEGGGGMFSSEPVPEDQKYLPISLQYRPYTADGPNVRRVSLAGDKLEDGTKENRSYYGKSVTASNESDLDMVLNTRAALPADAKLIVIVEGTNNAQCFHEFEQAADVILWSWASSGRNFGKAYGRILKGEVEPSGLLPCQMPKDMDTVEASLEDVPRDLDPYVDSEGNAYDFCFGLNWSGVIDDDRTKTYKVAPLTKPETITR</sequence>
<evidence type="ECO:0000256" key="5">
    <source>
        <dbReference type="ARBA" id="ARBA00022801"/>
    </source>
</evidence>
<protein>
    <recommendedName>
        <fullName evidence="3">beta-glucosidase</fullName>
        <ecNumber evidence="3">3.2.1.21</ecNumber>
    </recommendedName>
</protein>
<dbReference type="InterPro" id="IPR017853">
    <property type="entry name" value="GH"/>
</dbReference>
<proteinExistence type="inferred from homology"/>
<comment type="similarity">
    <text evidence="2">Belongs to the glycosyl hydrolase 3 family.</text>
</comment>
<evidence type="ECO:0000313" key="10">
    <source>
        <dbReference type="EMBL" id="MCR9035842.1"/>
    </source>
</evidence>
<evidence type="ECO:0000256" key="2">
    <source>
        <dbReference type="ARBA" id="ARBA00005336"/>
    </source>
</evidence>
<dbReference type="SUPFAM" id="SSF51445">
    <property type="entry name" value="(Trans)glycosidases"/>
    <property type="match status" value="1"/>
</dbReference>
<feature type="region of interest" description="Disordered" evidence="7">
    <location>
        <begin position="32"/>
        <end position="73"/>
    </location>
</feature>
<dbReference type="SUPFAM" id="SSF52279">
    <property type="entry name" value="Beta-D-glucan exohydrolase, C-terminal domain"/>
    <property type="match status" value="1"/>
</dbReference>
<evidence type="ECO:0000256" key="3">
    <source>
        <dbReference type="ARBA" id="ARBA00012744"/>
    </source>
</evidence>
<dbReference type="InterPro" id="IPR036962">
    <property type="entry name" value="Glyco_hydro_3_N_sf"/>
</dbReference>
<dbReference type="Proteomes" id="UP001204320">
    <property type="component" value="Unassembled WGS sequence"/>
</dbReference>
<evidence type="ECO:0000256" key="4">
    <source>
        <dbReference type="ARBA" id="ARBA00022729"/>
    </source>
</evidence>
<dbReference type="InterPro" id="IPR006311">
    <property type="entry name" value="TAT_signal"/>
</dbReference>
<accession>A0ABT1Z6K2</accession>
<keyword evidence="5 10" id="KW-0378">Hydrolase</keyword>
<keyword evidence="11" id="KW-1185">Reference proteome</keyword>
<keyword evidence="6" id="KW-0326">Glycosidase</keyword>
<dbReference type="InterPro" id="IPR001764">
    <property type="entry name" value="Glyco_hydro_3_N"/>
</dbReference>
<dbReference type="Gene3D" id="3.20.20.300">
    <property type="entry name" value="Glycoside hydrolase, family 3, N-terminal domain"/>
    <property type="match status" value="1"/>
</dbReference>
<comment type="caution">
    <text evidence="10">The sequence shown here is derived from an EMBL/GenBank/DDBJ whole genome shotgun (WGS) entry which is preliminary data.</text>
</comment>
<dbReference type="InterPro" id="IPR002772">
    <property type="entry name" value="Glyco_hydro_3_C"/>
</dbReference>
<feature type="compositionally biased region" description="Low complexity" evidence="7">
    <location>
        <begin position="37"/>
        <end position="47"/>
    </location>
</feature>
<dbReference type="InterPro" id="IPR036881">
    <property type="entry name" value="Glyco_hydro_3_C_sf"/>
</dbReference>
<organism evidence="10 11">
    <name type="scientific">Tractidigestivibacter montrealensis</name>
    <dbReference type="NCBI Taxonomy" id="2972466"/>
    <lineage>
        <taxon>Bacteria</taxon>
        <taxon>Bacillati</taxon>
        <taxon>Actinomycetota</taxon>
        <taxon>Coriobacteriia</taxon>
        <taxon>Coriobacteriales</taxon>
        <taxon>Atopobiaceae</taxon>
        <taxon>Tractidigestivibacter</taxon>
    </lineage>
</organism>
<dbReference type="PROSITE" id="PS51318">
    <property type="entry name" value="TAT"/>
    <property type="match status" value="1"/>
</dbReference>
<dbReference type="RefSeq" id="WP_258498526.1">
    <property type="nucleotide sequence ID" value="NZ_JANSKA010000001.1"/>
</dbReference>
<evidence type="ECO:0000259" key="8">
    <source>
        <dbReference type="Pfam" id="PF00933"/>
    </source>
</evidence>
<dbReference type="EC" id="3.2.1.21" evidence="3"/>
<keyword evidence="4" id="KW-0732">Signal</keyword>
<dbReference type="Pfam" id="PF00933">
    <property type="entry name" value="Glyco_hydro_3"/>
    <property type="match status" value="1"/>
</dbReference>
<evidence type="ECO:0000256" key="6">
    <source>
        <dbReference type="ARBA" id="ARBA00023295"/>
    </source>
</evidence>
<dbReference type="GO" id="GO:0016787">
    <property type="term" value="F:hydrolase activity"/>
    <property type="evidence" value="ECO:0007669"/>
    <property type="project" value="UniProtKB-KW"/>
</dbReference>
<evidence type="ECO:0000313" key="11">
    <source>
        <dbReference type="Proteomes" id="UP001204320"/>
    </source>
</evidence>
<evidence type="ECO:0000259" key="9">
    <source>
        <dbReference type="Pfam" id="PF01915"/>
    </source>
</evidence>
<evidence type="ECO:0000256" key="7">
    <source>
        <dbReference type="SAM" id="MobiDB-lite"/>
    </source>
</evidence>
<reference evidence="10 11" key="1">
    <citation type="submission" date="2022-08" db="EMBL/GenBank/DDBJ databases">
        <title>Tractidigestivibacter montrealensis type strain KD21.</title>
        <authorList>
            <person name="Diop K."/>
            <person name="Richard C."/>
            <person name="Routy B."/>
        </authorList>
    </citation>
    <scope>NUCLEOTIDE SEQUENCE [LARGE SCALE GENOMIC DNA]</scope>
    <source>
        <strain evidence="10 11">KD21</strain>
    </source>
</reference>
<evidence type="ECO:0000256" key="1">
    <source>
        <dbReference type="ARBA" id="ARBA00000448"/>
    </source>
</evidence>
<name>A0ABT1Z6K2_9ACTN</name>
<dbReference type="Pfam" id="PF01915">
    <property type="entry name" value="Glyco_hydro_3_C"/>
    <property type="match status" value="1"/>
</dbReference>
<dbReference type="PANTHER" id="PTHR30620">
    <property type="entry name" value="PERIPLASMIC BETA-GLUCOSIDASE-RELATED"/>
    <property type="match status" value="1"/>
</dbReference>
<dbReference type="PANTHER" id="PTHR30620:SF16">
    <property type="entry name" value="LYSOSOMAL BETA GLUCOSIDASE"/>
    <property type="match status" value="1"/>
</dbReference>
<feature type="domain" description="Glycoside hydrolase family 3 C-terminal" evidence="9">
    <location>
        <begin position="712"/>
        <end position="809"/>
    </location>
</feature>
<gene>
    <name evidence="10" type="ORF">NVS32_02595</name>
</gene>
<dbReference type="EMBL" id="JANSKA010000001">
    <property type="protein sequence ID" value="MCR9035842.1"/>
    <property type="molecule type" value="Genomic_DNA"/>
</dbReference>
<dbReference type="Gene3D" id="3.40.50.1700">
    <property type="entry name" value="Glycoside hydrolase family 3 C-terminal domain"/>
    <property type="match status" value="1"/>
</dbReference>
<dbReference type="InterPro" id="IPR051915">
    <property type="entry name" value="Cellulose_Degrad_GH3"/>
</dbReference>
<dbReference type="PROSITE" id="PS51257">
    <property type="entry name" value="PROKAR_LIPOPROTEIN"/>
    <property type="match status" value="1"/>
</dbReference>
<comment type="catalytic activity">
    <reaction evidence="1">
        <text>Hydrolysis of terminal, non-reducing beta-D-glucosyl residues with release of beta-D-glucose.</text>
        <dbReference type="EC" id="3.2.1.21"/>
    </reaction>
</comment>